<sequence length="104" mass="11908">MQSRTYVRICIPPPARRARSCAVHAVRVRPASTSISKRGCDQAELRIRGNNPSTRTSPPTQHYLLLTSFSFLYLFLSFALCTCNVMQCNLISERSMTPYYRPDY</sequence>
<reference evidence="2" key="1">
    <citation type="journal article" date="2009" name="PLoS Genet.">
        <title>Sequencing, mapping, and analysis of 27,455 maize full-length cDNAs.</title>
        <authorList>
            <person name="Soderlund C."/>
            <person name="Descour A."/>
            <person name="Kudrna D."/>
            <person name="Bomhoff M."/>
            <person name="Boyd L."/>
            <person name="Currie J."/>
            <person name="Angelova A."/>
            <person name="Collura K."/>
            <person name="Wissotski M."/>
            <person name="Ashley E."/>
            <person name="Morrow D."/>
            <person name="Fernandes J."/>
            <person name="Walbot V."/>
            <person name="Yu Y."/>
        </authorList>
    </citation>
    <scope>NUCLEOTIDE SEQUENCE</scope>
    <source>
        <strain evidence="2">B73</strain>
    </source>
</reference>
<keyword evidence="1" id="KW-1133">Transmembrane helix</keyword>
<dbReference type="AlphaFoldDB" id="B8A044"/>
<evidence type="ECO:0000256" key="1">
    <source>
        <dbReference type="SAM" id="Phobius"/>
    </source>
</evidence>
<evidence type="ECO:0000313" key="2">
    <source>
        <dbReference type="EMBL" id="ACL53543.1"/>
    </source>
</evidence>
<dbReference type="EMBL" id="BT062948">
    <property type="protein sequence ID" value="ACN27645.1"/>
    <property type="molecule type" value="mRNA"/>
</dbReference>
<name>B8A044_MAIZE</name>
<feature type="transmembrane region" description="Helical" evidence="1">
    <location>
        <begin position="63"/>
        <end position="86"/>
    </location>
</feature>
<dbReference type="EMBL" id="BT054936">
    <property type="protein sequence ID" value="ACL53543.1"/>
    <property type="molecule type" value="mRNA"/>
</dbReference>
<organism evidence="2">
    <name type="scientific">Zea mays</name>
    <name type="common">Maize</name>
    <dbReference type="NCBI Taxonomy" id="4577"/>
    <lineage>
        <taxon>Eukaryota</taxon>
        <taxon>Viridiplantae</taxon>
        <taxon>Streptophyta</taxon>
        <taxon>Embryophyta</taxon>
        <taxon>Tracheophyta</taxon>
        <taxon>Spermatophyta</taxon>
        <taxon>Magnoliopsida</taxon>
        <taxon>Liliopsida</taxon>
        <taxon>Poales</taxon>
        <taxon>Poaceae</taxon>
        <taxon>PACMAD clade</taxon>
        <taxon>Panicoideae</taxon>
        <taxon>Andropogonodae</taxon>
        <taxon>Andropogoneae</taxon>
        <taxon>Tripsacinae</taxon>
        <taxon>Zea</taxon>
    </lineage>
</organism>
<proteinExistence type="evidence at transcript level"/>
<accession>B8A044</accession>
<keyword evidence="1" id="KW-0472">Membrane</keyword>
<keyword evidence="1" id="KW-0812">Transmembrane</keyword>
<protein>
    <submittedName>
        <fullName evidence="2">Uncharacterized protein</fullName>
    </submittedName>
</protein>